<comment type="caution">
    <text evidence="5">The sequence shown here is derived from an EMBL/GenBank/DDBJ whole genome shotgun (WGS) entry which is preliminary data.</text>
</comment>
<dbReference type="Pfam" id="PF01915">
    <property type="entry name" value="Glyco_hydro_3_C"/>
    <property type="match status" value="1"/>
</dbReference>
<keyword evidence="3" id="KW-0472">Membrane</keyword>
<gene>
    <name evidence="5" type="ORF">WMO64_16060</name>
</gene>
<name>A0ABV1ECC5_9FIRM</name>
<dbReference type="PRINTS" id="PR00133">
    <property type="entry name" value="GLHYDRLASE3"/>
</dbReference>
<dbReference type="GO" id="GO:0016787">
    <property type="term" value="F:hydrolase activity"/>
    <property type="evidence" value="ECO:0007669"/>
    <property type="project" value="UniProtKB-KW"/>
</dbReference>
<dbReference type="Pfam" id="PF14310">
    <property type="entry name" value="Fn3-like"/>
    <property type="match status" value="1"/>
</dbReference>
<evidence type="ECO:0000256" key="1">
    <source>
        <dbReference type="ARBA" id="ARBA00005336"/>
    </source>
</evidence>
<dbReference type="InterPro" id="IPR036962">
    <property type="entry name" value="Glyco_hydro_3_N_sf"/>
</dbReference>
<dbReference type="PANTHER" id="PTHR42715">
    <property type="entry name" value="BETA-GLUCOSIDASE"/>
    <property type="match status" value="1"/>
</dbReference>
<dbReference type="SMART" id="SM01217">
    <property type="entry name" value="Fn3_like"/>
    <property type="match status" value="1"/>
</dbReference>
<dbReference type="EMBL" id="JBBMFK010000038">
    <property type="protein sequence ID" value="MEQ2444968.1"/>
    <property type="molecule type" value="Genomic_DNA"/>
</dbReference>
<dbReference type="InterPro" id="IPR002772">
    <property type="entry name" value="Glyco_hydro_3_C"/>
</dbReference>
<sequence>MKGKKLVKRTYQKWLGVTATLVVVLALAVSLTGTAFYYSGYVNSFLGLTGGQNIEVSGETNYYPSAYGELNAENSERLLADTRDHNIRAMHEGAVLLRNENNALPLSAEERRVTFFGNSVKDPVYKSNAGNASFNADRGGELYAAFEAAGFEINPVLREAYANSGVNRSSTATRGTSSIGEVPVNFYTDDLKASFADNYNDVAFVLLTRYGGEGVDLDPMDAEGVPMLSLHQEEADLLRMIHDSGAFAKTVVLINSPYAMDVEWIEQEEYGVDACLVFGAVGDYGFIGLTDILTGTSDVSGHLPDTWASSSLSAPAMQNFGDYQFTNLEKMYGDRYLVYAEDIYVGYKYYETRYQDQVLGINNAGSTAGAFASAEGWDYAAEMAYPFGYGLSYAQFTQEVESITWDQDAHTVTAQVKVTNDGGFDGVSKSLVQLYAQAPWEPGQVEKSAVQLIGFQKTGELAAGESETVTITVPDYYFASYDENAVNGADSTKTGCYILDPGEYYFAIGDSSHDALNNILAAKGASGMFDEKGNVVSGDSARTVKAELAAYDNTTWAVHPSTGTVVSNQLQDADLNEHLPDAVTYLTRADWNTFPVSVTGLTATDAMAEGMVGATYVKPADAPDTGDMTFGEDAGLKLVGMKDVPYGDEEWQAFIEQLSVNQVATICGDNRGNVAIPEVGKPANASTNGPCGIQGSYVKGSGKACTLYVDEPIQAATFNLELAAERGALMAEEAMYADVTMVFGPGANIHRTAYLGRNSEYFSEDGMLSYFMSRDTARTMTEKGIITGFKHFCLNDQEVNRHGVATFSTEQACREIYFRAFEGAMSDDNALGVMTSYNRIGLTASPAHRGAQIEILRNEWGFKGINITDSSKDASDYVLTAECITGGTDLFLSDTGRTSQLTNLAIKERDGNILRWMQTANKHFYYAHSRSILVNGLSTETVIEQTIYWWQPTLIGICIGVGVLAAASLAVFFGKAYLRKECK</sequence>
<keyword evidence="6" id="KW-1185">Reference proteome</keyword>
<protein>
    <submittedName>
        <fullName evidence="5">Glycoside hydrolase family 3 N-terminal domain-containing protein</fullName>
    </submittedName>
</protein>
<comment type="similarity">
    <text evidence="1">Belongs to the glycosyl hydrolase 3 family.</text>
</comment>
<dbReference type="Gene3D" id="2.60.40.10">
    <property type="entry name" value="Immunoglobulins"/>
    <property type="match status" value="1"/>
</dbReference>
<organism evidence="5 6">
    <name type="scientific">Pseudoflavonifractor intestinihominis</name>
    <dbReference type="NCBI Taxonomy" id="3133171"/>
    <lineage>
        <taxon>Bacteria</taxon>
        <taxon>Bacillati</taxon>
        <taxon>Bacillota</taxon>
        <taxon>Clostridia</taxon>
        <taxon>Eubacteriales</taxon>
        <taxon>Oscillospiraceae</taxon>
        <taxon>Pseudoflavonifractor</taxon>
    </lineage>
</organism>
<evidence type="ECO:0000259" key="4">
    <source>
        <dbReference type="SMART" id="SM01217"/>
    </source>
</evidence>
<dbReference type="PANTHER" id="PTHR42715:SF10">
    <property type="entry name" value="BETA-GLUCOSIDASE"/>
    <property type="match status" value="1"/>
</dbReference>
<evidence type="ECO:0000256" key="2">
    <source>
        <dbReference type="ARBA" id="ARBA00022801"/>
    </source>
</evidence>
<feature type="domain" description="Fibronectin type III-like" evidence="4">
    <location>
        <begin position="430"/>
        <end position="512"/>
    </location>
</feature>
<dbReference type="InterPro" id="IPR026891">
    <property type="entry name" value="Fn3-like"/>
</dbReference>
<dbReference type="Proteomes" id="UP001464378">
    <property type="component" value="Unassembled WGS sequence"/>
</dbReference>
<dbReference type="SUPFAM" id="SSF51445">
    <property type="entry name" value="(Trans)glycosidases"/>
    <property type="match status" value="1"/>
</dbReference>
<accession>A0ABV1ECC5</accession>
<evidence type="ECO:0000313" key="5">
    <source>
        <dbReference type="EMBL" id="MEQ2444968.1"/>
    </source>
</evidence>
<dbReference type="Gene3D" id="3.20.20.300">
    <property type="entry name" value="Glycoside hydrolase, family 3, N-terminal domain"/>
    <property type="match status" value="1"/>
</dbReference>
<proteinExistence type="inferred from homology"/>
<feature type="transmembrane region" description="Helical" evidence="3">
    <location>
        <begin position="948"/>
        <end position="973"/>
    </location>
</feature>
<dbReference type="InterPro" id="IPR017853">
    <property type="entry name" value="GH"/>
</dbReference>
<dbReference type="InterPro" id="IPR001764">
    <property type="entry name" value="Glyco_hydro_3_N"/>
</dbReference>
<keyword evidence="3" id="KW-0812">Transmembrane</keyword>
<dbReference type="InterPro" id="IPR036881">
    <property type="entry name" value="Glyco_hydro_3_C_sf"/>
</dbReference>
<evidence type="ECO:0000313" key="6">
    <source>
        <dbReference type="Proteomes" id="UP001464378"/>
    </source>
</evidence>
<dbReference type="Gene3D" id="3.40.50.1700">
    <property type="entry name" value="Glycoside hydrolase family 3 C-terminal domain"/>
    <property type="match status" value="1"/>
</dbReference>
<keyword evidence="2 5" id="KW-0378">Hydrolase</keyword>
<dbReference type="Pfam" id="PF00933">
    <property type="entry name" value="Glyco_hydro_3"/>
    <property type="match status" value="1"/>
</dbReference>
<dbReference type="RefSeq" id="WP_349232631.1">
    <property type="nucleotide sequence ID" value="NZ_JBBMFK010000038.1"/>
</dbReference>
<evidence type="ECO:0000256" key="3">
    <source>
        <dbReference type="SAM" id="Phobius"/>
    </source>
</evidence>
<keyword evidence="3" id="KW-1133">Transmembrane helix</keyword>
<dbReference type="SUPFAM" id="SSF52279">
    <property type="entry name" value="Beta-D-glucan exohydrolase, C-terminal domain"/>
    <property type="match status" value="1"/>
</dbReference>
<dbReference type="InterPro" id="IPR013783">
    <property type="entry name" value="Ig-like_fold"/>
</dbReference>
<dbReference type="InterPro" id="IPR050288">
    <property type="entry name" value="Cellulose_deg_GH3"/>
</dbReference>
<reference evidence="5 6" key="1">
    <citation type="submission" date="2024-03" db="EMBL/GenBank/DDBJ databases">
        <title>Human intestinal bacterial collection.</title>
        <authorList>
            <person name="Pauvert C."/>
            <person name="Hitch T.C.A."/>
            <person name="Clavel T."/>
        </authorList>
    </citation>
    <scope>NUCLEOTIDE SEQUENCE [LARGE SCALE GENOMIC DNA]</scope>
    <source>
        <strain evidence="5 6">CLA-AP-H29</strain>
    </source>
</reference>